<accession>A0ABQ7QAG3</accession>
<protein>
    <submittedName>
        <fullName evidence="1">Uncharacterized protein</fullName>
    </submittedName>
</protein>
<evidence type="ECO:0000313" key="1">
    <source>
        <dbReference type="EMBL" id="KAG7302217.1"/>
    </source>
</evidence>
<organism evidence="1 2">
    <name type="scientific">Plutella xylostella</name>
    <name type="common">Diamondback moth</name>
    <name type="synonym">Plutella maculipennis</name>
    <dbReference type="NCBI Taxonomy" id="51655"/>
    <lineage>
        <taxon>Eukaryota</taxon>
        <taxon>Metazoa</taxon>
        <taxon>Ecdysozoa</taxon>
        <taxon>Arthropoda</taxon>
        <taxon>Hexapoda</taxon>
        <taxon>Insecta</taxon>
        <taxon>Pterygota</taxon>
        <taxon>Neoptera</taxon>
        <taxon>Endopterygota</taxon>
        <taxon>Lepidoptera</taxon>
        <taxon>Glossata</taxon>
        <taxon>Ditrysia</taxon>
        <taxon>Yponomeutoidea</taxon>
        <taxon>Plutellidae</taxon>
        <taxon>Plutella</taxon>
    </lineage>
</organism>
<gene>
    <name evidence="1" type="ORF">JYU34_013696</name>
</gene>
<dbReference type="EMBL" id="JAHIBW010000018">
    <property type="protein sequence ID" value="KAG7302217.1"/>
    <property type="molecule type" value="Genomic_DNA"/>
</dbReference>
<name>A0ABQ7QAG3_PLUXY</name>
<keyword evidence="2" id="KW-1185">Reference proteome</keyword>
<evidence type="ECO:0000313" key="2">
    <source>
        <dbReference type="Proteomes" id="UP000823941"/>
    </source>
</evidence>
<dbReference type="Proteomes" id="UP000823941">
    <property type="component" value="Chromosome 18"/>
</dbReference>
<sequence>MKALSCLWPAEKAIFRRYDAGAARLAGADTQTTRSFPSVHTDAGECPSLSRVETNEGYASSPWRRDAAARPAAAAAPQWAPACRPGHARSKYELNLQPICDNEN</sequence>
<reference evidence="1 2" key="1">
    <citation type="submission" date="2021-06" db="EMBL/GenBank/DDBJ databases">
        <title>A haploid diamondback moth (Plutella xylostella L.) genome assembly resolves 31 chromosomes and identifies a diamide resistance mutation.</title>
        <authorList>
            <person name="Ward C.M."/>
            <person name="Perry K.D."/>
            <person name="Baker G."/>
            <person name="Powis K."/>
            <person name="Heckel D.G."/>
            <person name="Baxter S.W."/>
        </authorList>
    </citation>
    <scope>NUCLEOTIDE SEQUENCE [LARGE SCALE GENOMIC DNA]</scope>
    <source>
        <strain evidence="1 2">LV</strain>
        <tissue evidence="1">Single pupa</tissue>
    </source>
</reference>
<proteinExistence type="predicted"/>
<comment type="caution">
    <text evidence="1">The sequence shown here is derived from an EMBL/GenBank/DDBJ whole genome shotgun (WGS) entry which is preliminary data.</text>
</comment>